<comment type="caution">
    <text evidence="1">The sequence shown here is derived from an EMBL/GenBank/DDBJ whole genome shotgun (WGS) entry which is preliminary data.</text>
</comment>
<keyword evidence="2" id="KW-1185">Reference proteome</keyword>
<evidence type="ECO:0008006" key="3">
    <source>
        <dbReference type="Google" id="ProtNLM"/>
    </source>
</evidence>
<organism evidence="1 2">
    <name type="scientific">Undibacterium arcticum</name>
    <dbReference type="NCBI Taxonomy" id="1762892"/>
    <lineage>
        <taxon>Bacteria</taxon>
        <taxon>Pseudomonadati</taxon>
        <taxon>Pseudomonadota</taxon>
        <taxon>Betaproteobacteria</taxon>
        <taxon>Burkholderiales</taxon>
        <taxon>Oxalobacteraceae</taxon>
        <taxon>Undibacterium</taxon>
    </lineage>
</organism>
<dbReference type="EMBL" id="JBHRTP010000016">
    <property type="protein sequence ID" value="MFC3107491.1"/>
    <property type="molecule type" value="Genomic_DNA"/>
</dbReference>
<gene>
    <name evidence="1" type="ORF">ACFOFO_05885</name>
</gene>
<proteinExistence type="predicted"/>
<name>A0ABV7F1C7_9BURK</name>
<dbReference type="RefSeq" id="WP_390331135.1">
    <property type="nucleotide sequence ID" value="NZ_JBHRTP010000016.1"/>
</dbReference>
<dbReference type="Proteomes" id="UP001595530">
    <property type="component" value="Unassembled WGS sequence"/>
</dbReference>
<reference evidence="2" key="1">
    <citation type="journal article" date="2019" name="Int. J. Syst. Evol. Microbiol.">
        <title>The Global Catalogue of Microorganisms (GCM) 10K type strain sequencing project: providing services to taxonomists for standard genome sequencing and annotation.</title>
        <authorList>
            <consortium name="The Broad Institute Genomics Platform"/>
            <consortium name="The Broad Institute Genome Sequencing Center for Infectious Disease"/>
            <person name="Wu L."/>
            <person name="Ma J."/>
        </authorList>
    </citation>
    <scope>NUCLEOTIDE SEQUENCE [LARGE SCALE GENOMIC DNA]</scope>
    <source>
        <strain evidence="2">KCTC 42986</strain>
    </source>
</reference>
<evidence type="ECO:0000313" key="2">
    <source>
        <dbReference type="Proteomes" id="UP001595530"/>
    </source>
</evidence>
<accession>A0ABV7F1C7</accession>
<sequence>MAIKVAINGYGRILRNVCNVLRAHHEGVNTAGGTNRIVRIGEKFDA</sequence>
<protein>
    <recommendedName>
        <fullName evidence="3">Glyceraldehyde-3-phosphate dehydrogenase</fullName>
    </recommendedName>
</protein>
<evidence type="ECO:0000313" key="1">
    <source>
        <dbReference type="EMBL" id="MFC3107491.1"/>
    </source>
</evidence>